<dbReference type="PANTHER" id="PTHR46652:SF3">
    <property type="entry name" value="LEUCINE-RICH REPEAT-CONTAINING PROTEIN 9"/>
    <property type="match status" value="1"/>
</dbReference>
<dbReference type="EMBL" id="CAXDID020000076">
    <property type="protein sequence ID" value="CAL6016359.1"/>
    <property type="molecule type" value="Genomic_DNA"/>
</dbReference>
<evidence type="ECO:0000256" key="1">
    <source>
        <dbReference type="ARBA" id="ARBA00022614"/>
    </source>
</evidence>
<dbReference type="AlphaFoldDB" id="A0AA86QG87"/>
<organism evidence="3">
    <name type="scientific">Hexamita inflata</name>
    <dbReference type="NCBI Taxonomy" id="28002"/>
    <lineage>
        <taxon>Eukaryota</taxon>
        <taxon>Metamonada</taxon>
        <taxon>Diplomonadida</taxon>
        <taxon>Hexamitidae</taxon>
        <taxon>Hexamitinae</taxon>
        <taxon>Hexamita</taxon>
    </lineage>
</organism>
<dbReference type="InterPro" id="IPR032675">
    <property type="entry name" value="LRR_dom_sf"/>
</dbReference>
<dbReference type="Pfam" id="PF00560">
    <property type="entry name" value="LRR_1"/>
    <property type="match status" value="1"/>
</dbReference>
<protein>
    <submittedName>
        <fullName evidence="3">Leucine-rich repeat domain-containing protein</fullName>
    </submittedName>
    <submittedName>
        <fullName evidence="4">Leucine-rich_repeat domain-containing protein</fullName>
    </submittedName>
</protein>
<accession>A0AA86QG87</accession>
<dbReference type="SMART" id="SM00369">
    <property type="entry name" value="LRR_TYP"/>
    <property type="match status" value="4"/>
</dbReference>
<comment type="caution">
    <text evidence="3">The sequence shown here is derived from an EMBL/GenBank/DDBJ whole genome shotgun (WGS) entry which is preliminary data.</text>
</comment>
<name>A0AA86QG87_9EUKA</name>
<keyword evidence="5" id="KW-1185">Reference proteome</keyword>
<dbReference type="InterPro" id="IPR050836">
    <property type="entry name" value="SDS22/Internalin_LRR"/>
</dbReference>
<evidence type="ECO:0000313" key="3">
    <source>
        <dbReference type="EMBL" id="CAI9958711.1"/>
    </source>
</evidence>
<evidence type="ECO:0000313" key="4">
    <source>
        <dbReference type="EMBL" id="CAL6016359.1"/>
    </source>
</evidence>
<reference evidence="4 5" key="2">
    <citation type="submission" date="2024-07" db="EMBL/GenBank/DDBJ databases">
        <authorList>
            <person name="Akdeniz Z."/>
        </authorList>
    </citation>
    <scope>NUCLEOTIDE SEQUENCE [LARGE SCALE GENOMIC DNA]</scope>
</reference>
<dbReference type="InterPro" id="IPR001611">
    <property type="entry name" value="Leu-rich_rpt"/>
</dbReference>
<proteinExistence type="predicted"/>
<dbReference type="SUPFAM" id="SSF52058">
    <property type="entry name" value="L domain-like"/>
    <property type="match status" value="2"/>
</dbReference>
<dbReference type="SMART" id="SM00365">
    <property type="entry name" value="LRR_SD22"/>
    <property type="match status" value="5"/>
</dbReference>
<sequence length="544" mass="63130">MLSKSQAKKEIKTIQMYRNRVQNGSLEILNNLKLQNLEIFSKLDISKLTVQNCGIQKKALTSSTIKEFSIYGTIFYNLNEIILENLEVLTIVSCYLNSISDINKFKNLRELDLSNNTINNISFLHSLELTKLKLQHNSIKDSSVLASLVNLRELDISYNRRIDIKPLRFLEHLIKLNISFCDVYNIDALKTLSKIEELDISQCEGLQSYQLENQINLRKLNVSCMLIEDFRFINKIESLRELDLSDNLGIDLTKLNLVQITKLWLRNTNLKNISQFNTLVNLEHLDISNNQNIDIIPLSDLPKLIHLNLSDCNIKNLHSLKDLRLQELDISQNPGIDISALQYMSNLEELVSKKNTLKNISVLKYLINLKKLVLSQNDIDITPLQYLTQLTYLSLDSCNLHEISALRPLHNLEYLNISANLITHISPLSQMMKLTFAQVDSGDIVDAPDIEHPYIDQFSINRFEPNYHLSHQEIQQLHNVMHMIDIKSTQLRENTRKYISLKTINRRNREKVGYQLQRLVQNQISFTNNIVSLFQQLNNQEIYK</sequence>
<keyword evidence="1" id="KW-0433">Leucine-rich repeat</keyword>
<dbReference type="Pfam" id="PF13516">
    <property type="entry name" value="LRR_6"/>
    <property type="match status" value="1"/>
</dbReference>
<dbReference type="EMBL" id="CATOUU010000909">
    <property type="protein sequence ID" value="CAI9958711.1"/>
    <property type="molecule type" value="Genomic_DNA"/>
</dbReference>
<keyword evidence="2" id="KW-0677">Repeat</keyword>
<evidence type="ECO:0000256" key="2">
    <source>
        <dbReference type="ARBA" id="ARBA00022737"/>
    </source>
</evidence>
<dbReference type="Proteomes" id="UP001642409">
    <property type="component" value="Unassembled WGS sequence"/>
</dbReference>
<dbReference type="Pfam" id="PF12799">
    <property type="entry name" value="LRR_4"/>
    <property type="match status" value="1"/>
</dbReference>
<reference evidence="3" key="1">
    <citation type="submission" date="2023-06" db="EMBL/GenBank/DDBJ databases">
        <authorList>
            <person name="Kurt Z."/>
        </authorList>
    </citation>
    <scope>NUCLEOTIDE SEQUENCE</scope>
</reference>
<dbReference type="PANTHER" id="PTHR46652">
    <property type="entry name" value="LEUCINE-RICH REPEAT AND IQ DOMAIN-CONTAINING PROTEIN 1-RELATED"/>
    <property type="match status" value="1"/>
</dbReference>
<dbReference type="Gene3D" id="3.80.10.10">
    <property type="entry name" value="Ribonuclease Inhibitor"/>
    <property type="match status" value="3"/>
</dbReference>
<gene>
    <name evidence="4" type="ORF">HINF_LOCUS25468</name>
    <name evidence="3" type="ORF">HINF_LOCUS46356</name>
</gene>
<evidence type="ECO:0000313" key="5">
    <source>
        <dbReference type="Proteomes" id="UP001642409"/>
    </source>
</evidence>
<dbReference type="PROSITE" id="PS51450">
    <property type="entry name" value="LRR"/>
    <property type="match status" value="6"/>
</dbReference>
<dbReference type="InterPro" id="IPR025875">
    <property type="entry name" value="Leu-rich_rpt_4"/>
</dbReference>
<dbReference type="InterPro" id="IPR003591">
    <property type="entry name" value="Leu-rich_rpt_typical-subtyp"/>
</dbReference>